<keyword evidence="3" id="KW-1185">Reference proteome</keyword>
<evidence type="ECO:0000313" key="3">
    <source>
        <dbReference type="Proteomes" id="UP001166291"/>
    </source>
</evidence>
<feature type="signal peptide" evidence="1">
    <location>
        <begin position="1"/>
        <end position="19"/>
    </location>
</feature>
<evidence type="ECO:0000313" key="2">
    <source>
        <dbReference type="EMBL" id="MBW2940817.1"/>
    </source>
</evidence>
<feature type="chain" id="PRO_5046818545" evidence="1">
    <location>
        <begin position="20"/>
        <end position="203"/>
    </location>
</feature>
<dbReference type="EMBL" id="JAHWDQ010000001">
    <property type="protein sequence ID" value="MBW2940817.1"/>
    <property type="molecule type" value="Genomic_DNA"/>
</dbReference>
<evidence type="ECO:0000256" key="1">
    <source>
        <dbReference type="SAM" id="SignalP"/>
    </source>
</evidence>
<name>A0ABS6VR83_9GAMM</name>
<sequence length="203" mass="22910">MRVLLVALLASWFGMSAQAENENVLTVKDMVELTRYEQVGADRDTVLRGMSITKRIPRGWVDDFSERYLRTIVDDDGVTRHQVLLEMKYVGGWRYYRAATLADGQQLRFKAEERKFSRCSSAFLKCDQREIVTADLSREQLKEAMNKGLAVYFDAKKPGRDTVARFPAAYVLAYLIKLDGDDSVLPAGDGVETSNIVAVNASR</sequence>
<reference evidence="2" key="1">
    <citation type="submission" date="2021-07" db="EMBL/GenBank/DDBJ databases">
        <title>Zhongshania sp. CAU 1632 isolated from seawater.</title>
        <authorList>
            <person name="Kim W."/>
        </authorList>
    </citation>
    <scope>NUCLEOTIDE SEQUENCE</scope>
    <source>
        <strain evidence="2">CAU 1632</strain>
    </source>
</reference>
<organism evidence="2 3">
    <name type="scientific">Zhongshania aquimaris</name>
    <dbReference type="NCBI Taxonomy" id="2857107"/>
    <lineage>
        <taxon>Bacteria</taxon>
        <taxon>Pseudomonadati</taxon>
        <taxon>Pseudomonadota</taxon>
        <taxon>Gammaproteobacteria</taxon>
        <taxon>Cellvibrionales</taxon>
        <taxon>Spongiibacteraceae</taxon>
        <taxon>Zhongshania</taxon>
    </lineage>
</organism>
<dbReference type="RefSeq" id="WP_219042984.1">
    <property type="nucleotide sequence ID" value="NZ_JAHWDQ010000001.1"/>
</dbReference>
<dbReference type="Proteomes" id="UP001166291">
    <property type="component" value="Unassembled WGS sequence"/>
</dbReference>
<accession>A0ABS6VR83</accession>
<gene>
    <name evidence="2" type="ORF">KXJ70_08530</name>
</gene>
<proteinExistence type="predicted"/>
<protein>
    <submittedName>
        <fullName evidence="2">Uncharacterized protein</fullName>
    </submittedName>
</protein>
<keyword evidence="1" id="KW-0732">Signal</keyword>
<comment type="caution">
    <text evidence="2">The sequence shown here is derived from an EMBL/GenBank/DDBJ whole genome shotgun (WGS) entry which is preliminary data.</text>
</comment>